<gene>
    <name evidence="1" type="ORF">KS419_05410</name>
</gene>
<reference evidence="1 2" key="1">
    <citation type="submission" date="2021-06" db="EMBL/GenBank/DDBJ databases">
        <title>Bacillus sp. RD4P76, an endophyte from a halophyte.</title>
        <authorList>
            <person name="Sun J.-Q."/>
        </authorList>
    </citation>
    <scope>NUCLEOTIDE SEQUENCE [LARGE SCALE GENOMIC DNA]</scope>
    <source>
        <strain evidence="1 2">CGMCC 1.15917</strain>
    </source>
</reference>
<protein>
    <submittedName>
        <fullName evidence="1">Uncharacterized protein</fullName>
    </submittedName>
</protein>
<keyword evidence="2" id="KW-1185">Reference proteome</keyword>
<dbReference type="EMBL" id="JAHQCS010000060">
    <property type="protein sequence ID" value="MBU9711166.1"/>
    <property type="molecule type" value="Genomic_DNA"/>
</dbReference>
<dbReference type="RefSeq" id="WP_217065054.1">
    <property type="nucleotide sequence ID" value="NZ_JAHQCS010000060.1"/>
</dbReference>
<name>A0ABS6JBW6_9BACI</name>
<sequence length="54" mass="6425">MGVEELTDLMIEIKKMGERDLNIETDEMLTVIRHKLMEHLDKNITLEELEKLEN</sequence>
<organism evidence="1 2">
    <name type="scientific">Evansella tamaricis</name>
    <dbReference type="NCBI Taxonomy" id="2069301"/>
    <lineage>
        <taxon>Bacteria</taxon>
        <taxon>Bacillati</taxon>
        <taxon>Bacillota</taxon>
        <taxon>Bacilli</taxon>
        <taxon>Bacillales</taxon>
        <taxon>Bacillaceae</taxon>
        <taxon>Evansella</taxon>
    </lineage>
</organism>
<accession>A0ABS6JBW6</accession>
<evidence type="ECO:0000313" key="2">
    <source>
        <dbReference type="Proteomes" id="UP000784880"/>
    </source>
</evidence>
<dbReference type="Proteomes" id="UP000784880">
    <property type="component" value="Unassembled WGS sequence"/>
</dbReference>
<proteinExistence type="predicted"/>
<evidence type="ECO:0000313" key="1">
    <source>
        <dbReference type="EMBL" id="MBU9711166.1"/>
    </source>
</evidence>
<comment type="caution">
    <text evidence="1">The sequence shown here is derived from an EMBL/GenBank/DDBJ whole genome shotgun (WGS) entry which is preliminary data.</text>
</comment>